<keyword evidence="5" id="KW-1185">Reference proteome</keyword>
<evidence type="ECO:0000256" key="1">
    <source>
        <dbReference type="ARBA" id="ARBA00023224"/>
    </source>
</evidence>
<dbReference type="SUPFAM" id="SSF58104">
    <property type="entry name" value="Methyl-accepting chemotaxis protein (MCP) signaling domain"/>
    <property type="match status" value="1"/>
</dbReference>
<feature type="domain" description="Methyl-accepting transducer" evidence="3">
    <location>
        <begin position="157"/>
        <end position="275"/>
    </location>
</feature>
<evidence type="ECO:0000256" key="2">
    <source>
        <dbReference type="PROSITE-ProRule" id="PRU00284"/>
    </source>
</evidence>
<organism evidence="4 5">
    <name type="scientific">Oceanobacillus jordanicus</name>
    <dbReference type="NCBI Taxonomy" id="2867266"/>
    <lineage>
        <taxon>Bacteria</taxon>
        <taxon>Bacillati</taxon>
        <taxon>Bacillota</taxon>
        <taxon>Bacilli</taxon>
        <taxon>Bacillales</taxon>
        <taxon>Bacillaceae</taxon>
        <taxon>Oceanobacillus</taxon>
    </lineage>
</organism>
<gene>
    <name evidence="4" type="ORF">K3T81_11385</name>
</gene>
<dbReference type="Proteomes" id="UP001199631">
    <property type="component" value="Unassembled WGS sequence"/>
</dbReference>
<keyword evidence="1 2" id="KW-0807">Transducer</keyword>
<dbReference type="InterPro" id="IPR029151">
    <property type="entry name" value="Sensor-like_sf"/>
</dbReference>
<sequence>MHPTLKAMVITAPLLKEILGENTIIAVTDKENYVYFSPSKSYDIGVKVGDFAMKEENQALIKAIAGEKTNEHIPKEYVGVAIQSSSSPLTDENGEIVGALMISTTLQEEEEVGNELLELRGIINSLQAKVEHVAAQAENLSATSTDINNQASIATANSEEISKVVQLIEGISAETNLLGLNASIEAARSGEAGLGFGVVADEIRKLSDGTKEAVGTIGQSLSEIQASISNLKHSIEEISISTDEQSTVMTEFTEDISKLDKQSEEITQYVKEIMQ</sequence>
<comment type="caution">
    <text evidence="4">The sequence shown here is derived from an EMBL/GenBank/DDBJ whole genome shotgun (WGS) entry which is preliminary data.</text>
</comment>
<dbReference type="GO" id="GO:0007165">
    <property type="term" value="P:signal transduction"/>
    <property type="evidence" value="ECO:0007669"/>
    <property type="project" value="UniProtKB-KW"/>
</dbReference>
<dbReference type="SMART" id="SM00283">
    <property type="entry name" value="MA"/>
    <property type="match status" value="1"/>
</dbReference>
<dbReference type="Pfam" id="PF00015">
    <property type="entry name" value="MCPsignal"/>
    <property type="match status" value="1"/>
</dbReference>
<name>A0AAW5B5M3_9BACI</name>
<dbReference type="InterPro" id="IPR004089">
    <property type="entry name" value="MCPsignal_dom"/>
</dbReference>
<dbReference type="Gene3D" id="1.10.287.950">
    <property type="entry name" value="Methyl-accepting chemotaxis protein"/>
    <property type="match status" value="1"/>
</dbReference>
<dbReference type="PANTHER" id="PTHR32089">
    <property type="entry name" value="METHYL-ACCEPTING CHEMOTAXIS PROTEIN MCPB"/>
    <property type="match status" value="1"/>
</dbReference>
<reference evidence="4 5" key="1">
    <citation type="journal article" date="2022" name="Evol. Bioinform. Online">
        <title>Draft Genome Sequence of Oceanobacillus jordanicus Strain GSFE11, a Halotolerant Plant Growth-Promoting Bacterial Endophyte Isolated From the Jordan Valley.</title>
        <authorList>
            <person name="Alhindi T."/>
            <person name="Albdaiwi R."/>
        </authorList>
    </citation>
    <scope>NUCLEOTIDE SEQUENCE [LARGE SCALE GENOMIC DNA]</scope>
    <source>
        <strain evidence="4 5">GSFE11</strain>
    </source>
</reference>
<dbReference type="AlphaFoldDB" id="A0AAW5B5M3"/>
<proteinExistence type="predicted"/>
<dbReference type="PROSITE" id="PS50111">
    <property type="entry name" value="CHEMOTAXIS_TRANSDUC_2"/>
    <property type="match status" value="1"/>
</dbReference>
<evidence type="ECO:0000313" key="4">
    <source>
        <dbReference type="EMBL" id="MCG3419755.1"/>
    </source>
</evidence>
<dbReference type="SUPFAM" id="SSF103190">
    <property type="entry name" value="Sensory domain-like"/>
    <property type="match status" value="1"/>
</dbReference>
<evidence type="ECO:0000259" key="3">
    <source>
        <dbReference type="PROSITE" id="PS50111"/>
    </source>
</evidence>
<accession>A0AAW5B5M3</accession>
<dbReference type="PANTHER" id="PTHR32089:SF112">
    <property type="entry name" value="LYSOZYME-LIKE PROTEIN-RELATED"/>
    <property type="match status" value="1"/>
</dbReference>
<protein>
    <recommendedName>
        <fullName evidence="3">Methyl-accepting transducer domain-containing protein</fullName>
    </recommendedName>
</protein>
<dbReference type="GO" id="GO:0016020">
    <property type="term" value="C:membrane"/>
    <property type="evidence" value="ECO:0007669"/>
    <property type="project" value="InterPro"/>
</dbReference>
<dbReference type="EMBL" id="JAIFZM010000009">
    <property type="protein sequence ID" value="MCG3419755.1"/>
    <property type="molecule type" value="Genomic_DNA"/>
</dbReference>
<dbReference type="RefSeq" id="WP_275949833.1">
    <property type="nucleotide sequence ID" value="NZ_JAIFZM010000009.1"/>
</dbReference>
<evidence type="ECO:0000313" key="5">
    <source>
        <dbReference type="Proteomes" id="UP001199631"/>
    </source>
</evidence>